<feature type="non-terminal residue" evidence="2">
    <location>
        <position position="1"/>
    </location>
</feature>
<feature type="non-terminal residue" evidence="2">
    <location>
        <position position="67"/>
    </location>
</feature>
<evidence type="ECO:0000313" key="2">
    <source>
        <dbReference type="EMBL" id="CAA9315224.1"/>
    </source>
</evidence>
<sequence length="67" mass="7515">GSGFCEVVQRREGLRLHRAGRRRCRRLRPLLRHPVAGLQVPRGEPARRVRHHAGPEGPAGGERRPAV</sequence>
<accession>A0A6J4KZC7</accession>
<dbReference type="AlphaFoldDB" id="A0A6J4KZC7"/>
<feature type="region of interest" description="Disordered" evidence="1">
    <location>
        <begin position="34"/>
        <end position="67"/>
    </location>
</feature>
<organism evidence="2">
    <name type="scientific">uncultured Frankineae bacterium</name>
    <dbReference type="NCBI Taxonomy" id="437475"/>
    <lineage>
        <taxon>Bacteria</taxon>
        <taxon>Bacillati</taxon>
        <taxon>Actinomycetota</taxon>
        <taxon>Actinomycetes</taxon>
        <taxon>Frankiales</taxon>
        <taxon>environmental samples</taxon>
    </lineage>
</organism>
<name>A0A6J4KZC7_9ACTN</name>
<proteinExistence type="predicted"/>
<evidence type="ECO:0000256" key="1">
    <source>
        <dbReference type="SAM" id="MobiDB-lite"/>
    </source>
</evidence>
<reference evidence="2" key="1">
    <citation type="submission" date="2020-02" db="EMBL/GenBank/DDBJ databases">
        <authorList>
            <person name="Meier V. D."/>
        </authorList>
    </citation>
    <scope>NUCLEOTIDE SEQUENCE</scope>
    <source>
        <strain evidence="2">AVDCRST_MAG16</strain>
    </source>
</reference>
<protein>
    <submittedName>
        <fullName evidence="2">Cold shock protein of CSP family</fullName>
    </submittedName>
</protein>
<gene>
    <name evidence="2" type="ORF">AVDCRST_MAG16-405</name>
</gene>
<dbReference type="EMBL" id="CADCUE010000034">
    <property type="protein sequence ID" value="CAA9315224.1"/>
    <property type="molecule type" value="Genomic_DNA"/>
</dbReference>